<name>A0A2Z5G9X4_9BACT</name>
<proteinExistence type="predicted"/>
<dbReference type="AlphaFoldDB" id="A0A2Z5G9X4"/>
<dbReference type="EMBL" id="CP030842">
    <property type="protein sequence ID" value="AXC16033.1"/>
    <property type="molecule type" value="Genomic_DNA"/>
</dbReference>
<sequence length="367" mass="40909">MRSLGYQTVLHFYVDYPGYSTGIPQFLLDEGLQTFTYGDLKNNGKSICPDYRDQRIVQAFTAFLIALGARYDGDPRIASIVPGLYGFRGDWQVGQHSSWEMFPFDKDLLVSTMERSFKKTMLQLRHPSDSADHDLIRKFGLYDAAFVELTLGSHAWNFWQQVQSSDMTDLWQTQPMTAGLSPLGFDKTGVFTDKATTEGKKVLECIRTTHLSWLVAPDIFDAKGMPSPMKKDDVLKADRLTGYQLSVSAVSLSPDAQNDLAVEVRLENHGIAPFYGRWPMEISTVDSKGHLGSRVIEHWPLATILPGSSHVFSAKLANAGGIDGAHLLMRIVTPLPGMRPVRFANISQDATLDGWLTLANIRPKAHK</sequence>
<evidence type="ECO:0000313" key="1">
    <source>
        <dbReference type="EMBL" id="AXC16033.1"/>
    </source>
</evidence>
<keyword evidence="1" id="KW-0614">Plasmid</keyword>
<dbReference type="KEGG" id="abas:ACPOL_6823"/>
<gene>
    <name evidence="1" type="ORF">ACPOL_6823</name>
</gene>
<evidence type="ECO:0000313" key="2">
    <source>
        <dbReference type="Proteomes" id="UP000253606"/>
    </source>
</evidence>
<accession>A0A2Z5G9X4</accession>
<keyword evidence="2" id="KW-1185">Reference proteome</keyword>
<protein>
    <recommendedName>
        <fullName evidence="3">DUF4832 domain-containing protein</fullName>
    </recommendedName>
</protein>
<evidence type="ECO:0008006" key="3">
    <source>
        <dbReference type="Google" id="ProtNLM"/>
    </source>
</evidence>
<organism evidence="1 2">
    <name type="scientific">Acidisarcina polymorpha</name>
    <dbReference type="NCBI Taxonomy" id="2211140"/>
    <lineage>
        <taxon>Bacteria</taxon>
        <taxon>Pseudomonadati</taxon>
        <taxon>Acidobacteriota</taxon>
        <taxon>Terriglobia</taxon>
        <taxon>Terriglobales</taxon>
        <taxon>Acidobacteriaceae</taxon>
        <taxon>Acidisarcina</taxon>
    </lineage>
</organism>
<reference evidence="1 2" key="1">
    <citation type="journal article" date="2018" name="Front. Microbiol.">
        <title>Hydrolytic Capabilities as a Key to Environmental Success: Chitinolytic and Cellulolytic Acidobacteria From Acidic Sub-arctic Soils and Boreal Peatlands.</title>
        <authorList>
            <person name="Belova S.E."/>
            <person name="Ravin N.V."/>
            <person name="Pankratov T.A."/>
            <person name="Rakitin A.L."/>
            <person name="Ivanova A.A."/>
            <person name="Beletsky A.V."/>
            <person name="Mardanov A.V."/>
            <person name="Sinninghe Damste J.S."/>
            <person name="Dedysh S.N."/>
        </authorList>
    </citation>
    <scope>NUCLEOTIDE SEQUENCE [LARGE SCALE GENOMIC DNA]</scope>
    <source>
        <strain evidence="1 2">SBC82</strain>
        <plasmid evidence="2">pacpol2</plasmid>
    </source>
</reference>
<geneLocation type="plasmid" evidence="2">
    <name>pacpol2</name>
</geneLocation>
<dbReference type="Proteomes" id="UP000253606">
    <property type="component" value="Plasmid pACPOL2"/>
</dbReference>